<evidence type="ECO:0000313" key="2">
    <source>
        <dbReference type="EMBL" id="GMI32022.1"/>
    </source>
</evidence>
<comment type="caution">
    <text evidence="2">The sequence shown here is derived from an EMBL/GenBank/DDBJ whole genome shotgun (WGS) entry which is preliminary data.</text>
</comment>
<dbReference type="AlphaFoldDB" id="A0A9W7L5Q9"/>
<keyword evidence="1" id="KW-1133">Transmembrane helix</keyword>
<keyword evidence="3" id="KW-1185">Reference proteome</keyword>
<dbReference type="EMBL" id="BRYA01000014">
    <property type="protein sequence ID" value="GMI32022.1"/>
    <property type="molecule type" value="Genomic_DNA"/>
</dbReference>
<evidence type="ECO:0000256" key="1">
    <source>
        <dbReference type="SAM" id="Phobius"/>
    </source>
</evidence>
<protein>
    <submittedName>
        <fullName evidence="2">Uncharacterized protein</fullName>
    </submittedName>
</protein>
<evidence type="ECO:0000313" key="3">
    <source>
        <dbReference type="Proteomes" id="UP001165065"/>
    </source>
</evidence>
<name>A0A9W7L5Q9_9STRA</name>
<gene>
    <name evidence="2" type="ORF">TrCOL_g2759</name>
</gene>
<dbReference type="OrthoDB" id="191566at2759"/>
<feature type="transmembrane region" description="Helical" evidence="1">
    <location>
        <begin position="84"/>
        <end position="103"/>
    </location>
</feature>
<proteinExistence type="predicted"/>
<organism evidence="2 3">
    <name type="scientific">Triparma columacea</name>
    <dbReference type="NCBI Taxonomy" id="722753"/>
    <lineage>
        <taxon>Eukaryota</taxon>
        <taxon>Sar</taxon>
        <taxon>Stramenopiles</taxon>
        <taxon>Ochrophyta</taxon>
        <taxon>Bolidophyceae</taxon>
        <taxon>Parmales</taxon>
        <taxon>Triparmaceae</taxon>
        <taxon>Triparma</taxon>
    </lineage>
</organism>
<dbReference type="Proteomes" id="UP001165065">
    <property type="component" value="Unassembled WGS sequence"/>
</dbReference>
<accession>A0A9W7L5Q9</accession>
<sequence>MMDYQKINAEALFSVKNMKSVAAILLPTSAPLIIANIRAQPLLCLTATVLSLILMRMTINTSSQAATSSLAEKFKEKAKGTRRTAIIGVVFATVFIRIGVPALI</sequence>
<keyword evidence="1" id="KW-0472">Membrane</keyword>
<reference evidence="3" key="1">
    <citation type="journal article" date="2023" name="Commun. Biol.">
        <title>Genome analysis of Parmales, the sister group of diatoms, reveals the evolutionary specialization of diatoms from phago-mixotrophs to photoautotrophs.</title>
        <authorList>
            <person name="Ban H."/>
            <person name="Sato S."/>
            <person name="Yoshikawa S."/>
            <person name="Yamada K."/>
            <person name="Nakamura Y."/>
            <person name="Ichinomiya M."/>
            <person name="Sato N."/>
            <person name="Blanc-Mathieu R."/>
            <person name="Endo H."/>
            <person name="Kuwata A."/>
            <person name="Ogata H."/>
        </authorList>
    </citation>
    <scope>NUCLEOTIDE SEQUENCE [LARGE SCALE GENOMIC DNA]</scope>
</reference>
<keyword evidence="1" id="KW-0812">Transmembrane</keyword>